<accession>A0A7W5BB84</accession>
<name>A0A7W5BB84_9BURK</name>
<evidence type="ECO:0000256" key="5">
    <source>
        <dbReference type="SAM" id="MobiDB-lite"/>
    </source>
</evidence>
<proteinExistence type="predicted"/>
<dbReference type="GO" id="GO:0009055">
    <property type="term" value="F:electron transfer activity"/>
    <property type="evidence" value="ECO:0007669"/>
    <property type="project" value="InterPro"/>
</dbReference>
<dbReference type="Pfam" id="PF21342">
    <property type="entry name" value="SoxA-TsdA_cyt-c"/>
    <property type="match status" value="1"/>
</dbReference>
<dbReference type="GO" id="GO:0020037">
    <property type="term" value="F:heme binding"/>
    <property type="evidence" value="ECO:0007669"/>
    <property type="project" value="InterPro"/>
</dbReference>
<evidence type="ECO:0000313" key="7">
    <source>
        <dbReference type="EMBL" id="MBB3119938.1"/>
    </source>
</evidence>
<dbReference type="SUPFAM" id="SSF46626">
    <property type="entry name" value="Cytochrome c"/>
    <property type="match status" value="5"/>
</dbReference>
<gene>
    <name evidence="7" type="ORF">FHS03_002997</name>
</gene>
<dbReference type="EC" id="1.8.2.2" evidence="7"/>
<keyword evidence="3 4" id="KW-0408">Iron</keyword>
<feature type="domain" description="Cytochrome c" evidence="6">
    <location>
        <begin position="253"/>
        <end position="342"/>
    </location>
</feature>
<evidence type="ECO:0000259" key="6">
    <source>
        <dbReference type="PROSITE" id="PS51007"/>
    </source>
</evidence>
<keyword evidence="1 4" id="KW-0349">Heme</keyword>
<keyword evidence="2 4" id="KW-0479">Metal-binding</keyword>
<evidence type="ECO:0000313" key="8">
    <source>
        <dbReference type="Proteomes" id="UP000541535"/>
    </source>
</evidence>
<reference evidence="7 8" key="1">
    <citation type="submission" date="2020-08" db="EMBL/GenBank/DDBJ databases">
        <title>Genomic Encyclopedia of Type Strains, Phase III (KMG-III): the genomes of soil and plant-associated and newly described type strains.</title>
        <authorList>
            <person name="Whitman W."/>
        </authorList>
    </citation>
    <scope>NUCLEOTIDE SEQUENCE [LARGE SCALE GENOMIC DNA]</scope>
    <source>
        <strain evidence="7 8">CECT 8897</strain>
    </source>
</reference>
<dbReference type="GO" id="GO:0046872">
    <property type="term" value="F:metal ion binding"/>
    <property type="evidence" value="ECO:0007669"/>
    <property type="project" value="UniProtKB-KW"/>
</dbReference>
<evidence type="ECO:0000256" key="1">
    <source>
        <dbReference type="ARBA" id="ARBA00022617"/>
    </source>
</evidence>
<dbReference type="InterPro" id="IPR051459">
    <property type="entry name" value="Cytochrome_c-type_DH"/>
</dbReference>
<dbReference type="PANTHER" id="PTHR35008">
    <property type="entry name" value="BLL4482 PROTEIN-RELATED"/>
    <property type="match status" value="1"/>
</dbReference>
<dbReference type="Pfam" id="PF00034">
    <property type="entry name" value="Cytochrom_C"/>
    <property type="match status" value="2"/>
</dbReference>
<dbReference type="PROSITE" id="PS51007">
    <property type="entry name" value="CYTC"/>
    <property type="match status" value="3"/>
</dbReference>
<organism evidence="7 8">
    <name type="scientific">Pseudoduganella violacea</name>
    <dbReference type="NCBI Taxonomy" id="1715466"/>
    <lineage>
        <taxon>Bacteria</taxon>
        <taxon>Pseudomonadati</taxon>
        <taxon>Pseudomonadota</taxon>
        <taxon>Betaproteobacteria</taxon>
        <taxon>Burkholderiales</taxon>
        <taxon>Oxalobacteraceae</taxon>
        <taxon>Telluria group</taxon>
        <taxon>Pseudoduganella</taxon>
    </lineage>
</organism>
<comment type="caution">
    <text evidence="7">The sequence shown here is derived from an EMBL/GenBank/DDBJ whole genome shotgun (WGS) entry which is preliminary data.</text>
</comment>
<dbReference type="InterPro" id="IPR009056">
    <property type="entry name" value="Cyt_c-like_dom"/>
</dbReference>
<keyword evidence="8" id="KW-1185">Reference proteome</keyword>
<feature type="domain" description="Cytochrome c" evidence="6">
    <location>
        <begin position="121"/>
        <end position="230"/>
    </location>
</feature>
<dbReference type="EMBL" id="JACHXD010000008">
    <property type="protein sequence ID" value="MBB3119938.1"/>
    <property type="molecule type" value="Genomic_DNA"/>
</dbReference>
<keyword evidence="7" id="KW-0560">Oxidoreductase</keyword>
<protein>
    <submittedName>
        <fullName evidence="7">Thiosulfate dehydrogenase</fullName>
        <ecNumber evidence="7">1.8.2.2</ecNumber>
    </submittedName>
</protein>
<sequence length="621" mass="67585">MAGGLELKTPFGTIYSTNITPDPKTGIGKYSFEQFDRAMRKGVAADGHNLYPAMPYPSYAKMTKDDMQALFAYLNAGVAPVVQPNRASDMKFPFNMRWGLGLWNAVFLDDKPFQPDTKKSAEFNRGAYIAQGLGHCGSCHTPRGMAFQEKTMGHLGGNGDKYLAGFTFDAWHAVNLRSLWTPADIVSLLKTGRSQYGTAAGSMTEVITHSTQHFTDGDLAALAAYLHALPTDDKNRVARKQAPAPVAATDKAMYNSRGGLGYVQFCATCHRRDGRGVGEIFPTLAGNDSVQSKDPTTVIHIALSGWQSAVTQTSPRSFGMPSYATLSDNELSEILTFVRTQWGNRGEPVTPKQIAKVREELKLQQLAGSDTKTPRFAALLKEQNAPQLVQGMRLMTETRQLLPKHVGNDINCSSCHLNGGTVAKGSPFLGVSAFFPAEAPRAGRVINLAERINGCFKRSMNGSPLPLEGVEMKAMVAYMDWMKGEYRPGDKVPGRGVAMIDRSIVPNPENGKKIYSEHCAVCHGANGEGIADANKTPVFPPLWGDRSFNIGAGMARTYTAAGFVKANMVMGHGQKFPLGQGNLSDQEAVDVAEYFSHMPRPDFPEKVKDWPKGGKPKDARY</sequence>
<feature type="region of interest" description="Disordered" evidence="5">
    <location>
        <begin position="600"/>
        <end position="621"/>
    </location>
</feature>
<dbReference type="Gene3D" id="1.10.760.10">
    <property type="entry name" value="Cytochrome c-like domain"/>
    <property type="match status" value="4"/>
</dbReference>
<dbReference type="Proteomes" id="UP000541535">
    <property type="component" value="Unassembled WGS sequence"/>
</dbReference>
<dbReference type="PANTHER" id="PTHR35008:SF8">
    <property type="entry name" value="ALCOHOL DEHYDROGENASE CYTOCHROME C SUBUNIT"/>
    <property type="match status" value="1"/>
</dbReference>
<feature type="domain" description="Cytochrome c" evidence="6">
    <location>
        <begin position="506"/>
        <end position="599"/>
    </location>
</feature>
<dbReference type="AlphaFoldDB" id="A0A7W5BB84"/>
<evidence type="ECO:0000256" key="4">
    <source>
        <dbReference type="PROSITE-ProRule" id="PRU00433"/>
    </source>
</evidence>
<evidence type="ECO:0000256" key="3">
    <source>
        <dbReference type="ARBA" id="ARBA00023004"/>
    </source>
</evidence>
<dbReference type="InterPro" id="IPR036909">
    <property type="entry name" value="Cyt_c-like_dom_sf"/>
</dbReference>
<evidence type="ECO:0000256" key="2">
    <source>
        <dbReference type="ARBA" id="ARBA00022723"/>
    </source>
</evidence>
<dbReference type="GO" id="GO:0050338">
    <property type="term" value="F:thiosulfate dehydrogenase activity"/>
    <property type="evidence" value="ECO:0007669"/>
    <property type="project" value="UniProtKB-EC"/>
</dbReference>